<evidence type="ECO:0000256" key="1">
    <source>
        <dbReference type="SAM" id="Phobius"/>
    </source>
</evidence>
<sequence length="65" mass="6951">MRRLALGSERARLTALYSALLLLAGGGLIALVYFLLRQGLYGTIATAVERTPTDDSEFQPASPSP</sequence>
<name>A0A6G4UDR4_9ACTN</name>
<dbReference type="Proteomes" id="UP000481583">
    <property type="component" value="Unassembled WGS sequence"/>
</dbReference>
<keyword evidence="3" id="KW-1185">Reference proteome</keyword>
<accession>A0A6G4UDR4</accession>
<dbReference type="GO" id="GO:0016301">
    <property type="term" value="F:kinase activity"/>
    <property type="evidence" value="ECO:0007669"/>
    <property type="project" value="UniProtKB-KW"/>
</dbReference>
<keyword evidence="2" id="KW-0418">Kinase</keyword>
<comment type="caution">
    <text evidence="2">The sequence shown here is derived from an EMBL/GenBank/DDBJ whole genome shotgun (WGS) entry which is preliminary data.</text>
</comment>
<gene>
    <name evidence="2" type="ORF">G5C51_41595</name>
</gene>
<feature type="transmembrane region" description="Helical" evidence="1">
    <location>
        <begin position="15"/>
        <end position="36"/>
    </location>
</feature>
<organism evidence="2 3">
    <name type="scientific">Streptomyces coryli</name>
    <dbReference type="NCBI Taxonomy" id="1128680"/>
    <lineage>
        <taxon>Bacteria</taxon>
        <taxon>Bacillati</taxon>
        <taxon>Actinomycetota</taxon>
        <taxon>Actinomycetes</taxon>
        <taxon>Kitasatosporales</taxon>
        <taxon>Streptomycetaceae</taxon>
        <taxon>Streptomyces</taxon>
    </lineage>
</organism>
<protein>
    <submittedName>
        <fullName evidence="2">Two-component sensor histidine kinase</fullName>
    </submittedName>
</protein>
<dbReference type="EMBL" id="JAAKZV010000489">
    <property type="protein sequence ID" value="NGN70365.1"/>
    <property type="molecule type" value="Genomic_DNA"/>
</dbReference>
<proteinExistence type="predicted"/>
<evidence type="ECO:0000313" key="2">
    <source>
        <dbReference type="EMBL" id="NGN70365.1"/>
    </source>
</evidence>
<keyword evidence="1" id="KW-0472">Membrane</keyword>
<reference evidence="2 3" key="1">
    <citation type="submission" date="2020-02" db="EMBL/GenBank/DDBJ databases">
        <title>Whole-genome analyses of novel actinobacteria.</title>
        <authorList>
            <person name="Sahin N."/>
        </authorList>
    </citation>
    <scope>NUCLEOTIDE SEQUENCE [LARGE SCALE GENOMIC DNA]</scope>
    <source>
        <strain evidence="2 3">A7024</strain>
    </source>
</reference>
<keyword evidence="1" id="KW-0812">Transmembrane</keyword>
<keyword evidence="2" id="KW-0808">Transferase</keyword>
<keyword evidence="1" id="KW-1133">Transmembrane helix</keyword>
<dbReference type="AlphaFoldDB" id="A0A6G4UDR4"/>
<feature type="non-terminal residue" evidence="2">
    <location>
        <position position="65"/>
    </location>
</feature>
<evidence type="ECO:0000313" key="3">
    <source>
        <dbReference type="Proteomes" id="UP000481583"/>
    </source>
</evidence>